<dbReference type="InterPro" id="IPR030392">
    <property type="entry name" value="S74_ICA"/>
</dbReference>
<evidence type="ECO:0000313" key="4">
    <source>
        <dbReference type="Proteomes" id="UP000094622"/>
    </source>
</evidence>
<dbReference type="InterPro" id="IPR044914">
    <property type="entry name" value="Endosialidase_C_dom_sf"/>
</dbReference>
<accession>A0A1E3H815</accession>
<dbReference type="InterPro" id="IPR036388">
    <property type="entry name" value="WH-like_DNA-bd_sf"/>
</dbReference>
<feature type="compositionally biased region" description="Low complexity" evidence="1">
    <location>
        <begin position="473"/>
        <end position="485"/>
    </location>
</feature>
<name>A0A1E3H815_9HYPH</name>
<dbReference type="Pfam" id="PF10983">
    <property type="entry name" value="DUF2793"/>
    <property type="match status" value="1"/>
</dbReference>
<comment type="caution">
    <text evidence="3">The sequence shown here is derived from an EMBL/GenBank/DDBJ whole genome shotgun (WGS) entry which is preliminary data.</text>
</comment>
<dbReference type="Pfam" id="PF13884">
    <property type="entry name" value="Peptidase_S74"/>
    <property type="match status" value="1"/>
</dbReference>
<evidence type="ECO:0000259" key="2">
    <source>
        <dbReference type="PROSITE" id="PS51688"/>
    </source>
</evidence>
<dbReference type="PATRIC" id="fig|1439726.3.peg.202"/>
<proteinExistence type="predicted"/>
<dbReference type="Proteomes" id="UP000094622">
    <property type="component" value="Unassembled WGS sequence"/>
</dbReference>
<protein>
    <recommendedName>
        <fullName evidence="2">Peptidase S74 domain-containing protein</fullName>
    </recommendedName>
</protein>
<feature type="domain" description="Peptidase S74" evidence="2">
    <location>
        <begin position="404"/>
        <end position="514"/>
    </location>
</feature>
<dbReference type="EMBL" id="MCRJ01000002">
    <property type="protein sequence ID" value="ODN72444.1"/>
    <property type="molecule type" value="Genomic_DNA"/>
</dbReference>
<dbReference type="RefSeq" id="WP_069305453.1">
    <property type="nucleotide sequence ID" value="NZ_MCRJ01000002.1"/>
</dbReference>
<sequence>MTQTPRAGLPLLAAAQAQKHVTHNEALVVLDALTGLCILDRDLTEPPSGAAEGECWLVAAGATGDWADEDGQIACRIDGGWRFLSPFPGLVAYVADEARLLIRRAADWADVTTIVAFGDLEAIGIGTAADTDNPLSARLNSALLAARTVAEGGDGDLRLTFNKETAGDTASLIFQTGYSGRAEAGLLGSDGFAVKVSADGAAWTQALAIAPSTGAVTLGVALPVGSGGTGATTAPDALAGLGGLAKAGGTMTGPLEFSNGYVVVRLGAQFDPSDVGNGFRGGILLSAMESGGTTGEGQFGGSIAFAGINTNRRRAAITTVEGPDADQAGLVFFGRNATTTSSNLLNELFRVLYNGHVGLGTTTPTERLTVAGNVAPATDNARTLGSAALRWSTVHAASGTINTSDARQKQVRGRLSEAELAAWALVRPQVFRWLDAVALKGDDGARLHAGYVAQEVAEAFAACGLDPGRTGCSAPTRSPPSSGGRRPARCGARRCGARRGRWRRSRSAARCRCG</sequence>
<dbReference type="OrthoDB" id="564699at2"/>
<gene>
    <name evidence="3" type="ORF">A6302_00190</name>
</gene>
<evidence type="ECO:0000313" key="3">
    <source>
        <dbReference type="EMBL" id="ODN72444.1"/>
    </source>
</evidence>
<reference evidence="3 4" key="1">
    <citation type="submission" date="2016-07" db="EMBL/GenBank/DDBJ databases">
        <title>Draft Genome Sequence of Methylobrevis pamukkalensis PK2.</title>
        <authorList>
            <person name="Vasilenko O.V."/>
            <person name="Doronina N.V."/>
            <person name="Shmareva M.N."/>
            <person name="Tarlachkov S.V."/>
            <person name="Mustakhimov I."/>
            <person name="Trotsenko Y.A."/>
        </authorList>
    </citation>
    <scope>NUCLEOTIDE SEQUENCE [LARGE SCALE GENOMIC DNA]</scope>
    <source>
        <strain evidence="3 4">PK2</strain>
    </source>
</reference>
<dbReference type="Gene3D" id="1.10.10.10">
    <property type="entry name" value="Winged helix-like DNA-binding domain superfamily/Winged helix DNA-binding domain"/>
    <property type="match status" value="1"/>
</dbReference>
<organism evidence="3 4">
    <name type="scientific">Methylobrevis pamukkalensis</name>
    <dbReference type="NCBI Taxonomy" id="1439726"/>
    <lineage>
        <taxon>Bacteria</taxon>
        <taxon>Pseudomonadati</taxon>
        <taxon>Pseudomonadota</taxon>
        <taxon>Alphaproteobacteria</taxon>
        <taxon>Hyphomicrobiales</taxon>
        <taxon>Pleomorphomonadaceae</taxon>
        <taxon>Methylobrevis</taxon>
    </lineage>
</organism>
<keyword evidence="4" id="KW-1185">Reference proteome</keyword>
<dbReference type="PROSITE" id="PS51688">
    <property type="entry name" value="ICA"/>
    <property type="match status" value="1"/>
</dbReference>
<dbReference type="AlphaFoldDB" id="A0A1E3H815"/>
<dbReference type="InterPro" id="IPR021251">
    <property type="entry name" value="DUF2793"/>
</dbReference>
<feature type="region of interest" description="Disordered" evidence="1">
    <location>
        <begin position="471"/>
        <end position="490"/>
    </location>
</feature>
<dbReference type="Gene3D" id="4.10.1090.10">
    <property type="entry name" value="Endosialidase, domain 4"/>
    <property type="match status" value="1"/>
</dbReference>
<evidence type="ECO:0000256" key="1">
    <source>
        <dbReference type="SAM" id="MobiDB-lite"/>
    </source>
</evidence>